<dbReference type="EMBL" id="JABEQG010000114">
    <property type="protein sequence ID" value="MBB2158522.1"/>
    <property type="molecule type" value="Genomic_DNA"/>
</dbReference>
<gene>
    <name evidence="1" type="ORF">HLH33_19945</name>
</gene>
<accession>A0A7W4I916</accession>
<dbReference type="Proteomes" id="UP000550787">
    <property type="component" value="Unassembled WGS sequence"/>
</dbReference>
<evidence type="ECO:0000313" key="1">
    <source>
        <dbReference type="EMBL" id="MBB2158522.1"/>
    </source>
</evidence>
<reference evidence="1 2" key="1">
    <citation type="submission" date="2020-04" db="EMBL/GenBank/DDBJ databases">
        <title>Description of novel Gluconacetobacter.</title>
        <authorList>
            <person name="Sombolestani A."/>
        </authorList>
    </citation>
    <scope>NUCLEOTIDE SEQUENCE [LARGE SCALE GENOMIC DNA]</scope>
    <source>
        <strain evidence="1 2">LMG 7603</strain>
    </source>
</reference>
<sequence>MAVLEDVTNVLKGILSDHPAVEETLTMILSSPLLGRETISAALGELSEHLIAKAIGGARIARGNRGFDLIGPSEERIEVKSRQIGRWGDTLQFNFSKHTEQAHTVYCIAWDNTEEGDRPSLRAAYRIDVPELLRRWGTPNQSSYAARTNLGLLKKAFA</sequence>
<name>A0A7W4I916_GLUDI</name>
<dbReference type="AlphaFoldDB" id="A0A7W4I916"/>
<comment type="caution">
    <text evidence="1">The sequence shown here is derived from an EMBL/GenBank/DDBJ whole genome shotgun (WGS) entry which is preliminary data.</text>
</comment>
<protein>
    <submittedName>
        <fullName evidence="1">Uncharacterized protein</fullName>
    </submittedName>
</protein>
<proteinExistence type="predicted"/>
<dbReference type="RefSeq" id="WP_183116782.1">
    <property type="nucleotide sequence ID" value="NZ_JABEQG010000114.1"/>
</dbReference>
<evidence type="ECO:0000313" key="2">
    <source>
        <dbReference type="Proteomes" id="UP000550787"/>
    </source>
</evidence>
<organism evidence="1 2">
    <name type="scientific">Gluconacetobacter diazotrophicus</name>
    <name type="common">Acetobacter diazotrophicus</name>
    <dbReference type="NCBI Taxonomy" id="33996"/>
    <lineage>
        <taxon>Bacteria</taxon>
        <taxon>Pseudomonadati</taxon>
        <taxon>Pseudomonadota</taxon>
        <taxon>Alphaproteobacteria</taxon>
        <taxon>Acetobacterales</taxon>
        <taxon>Acetobacteraceae</taxon>
        <taxon>Gluconacetobacter</taxon>
    </lineage>
</organism>